<feature type="region of interest" description="Disordered" evidence="1">
    <location>
        <begin position="1"/>
        <end position="20"/>
    </location>
</feature>
<dbReference type="Proteomes" id="UP000629098">
    <property type="component" value="Unassembled WGS sequence"/>
</dbReference>
<evidence type="ECO:0000313" key="2">
    <source>
        <dbReference type="EMBL" id="MBD2771238.1"/>
    </source>
</evidence>
<reference evidence="2" key="1">
    <citation type="submission" date="2020-09" db="EMBL/GenBank/DDBJ databases">
        <title>Iningainema tapete sp. nov. (Scytonemataceae, Cyanobacteria) from greenhouses in central Florida (USA) produces two types of nodularin with biosynthetic potential for microcystin-LR and anabaenopeptins.</title>
        <authorList>
            <person name="Berthold D.E."/>
            <person name="Lefler F.W."/>
            <person name="Huang I.-S."/>
            <person name="Abdulla H."/>
            <person name="Zimba P.V."/>
            <person name="Laughinghouse H.D. IV."/>
        </authorList>
    </citation>
    <scope>NUCLEOTIDE SEQUENCE</scope>
    <source>
        <strain evidence="2">BLCCT55</strain>
    </source>
</reference>
<gene>
    <name evidence="2" type="ORF">ICL16_03630</name>
</gene>
<dbReference type="RefSeq" id="WP_190825526.1">
    <property type="nucleotide sequence ID" value="NZ_CAWPPI010000013.1"/>
</dbReference>
<keyword evidence="3" id="KW-1185">Reference proteome</keyword>
<dbReference type="AlphaFoldDB" id="A0A8J6XQ32"/>
<evidence type="ECO:0000256" key="1">
    <source>
        <dbReference type="SAM" id="MobiDB-lite"/>
    </source>
</evidence>
<organism evidence="2 3">
    <name type="scientific">Iningainema tapete BLCC-T55</name>
    <dbReference type="NCBI Taxonomy" id="2748662"/>
    <lineage>
        <taxon>Bacteria</taxon>
        <taxon>Bacillati</taxon>
        <taxon>Cyanobacteriota</taxon>
        <taxon>Cyanophyceae</taxon>
        <taxon>Nostocales</taxon>
        <taxon>Scytonemataceae</taxon>
        <taxon>Iningainema tapete</taxon>
    </lineage>
</organism>
<evidence type="ECO:0000313" key="3">
    <source>
        <dbReference type="Proteomes" id="UP000629098"/>
    </source>
</evidence>
<accession>A0A8J6XQ32</accession>
<proteinExistence type="predicted"/>
<feature type="compositionally biased region" description="Pro residues" evidence="1">
    <location>
        <begin position="10"/>
        <end position="20"/>
    </location>
</feature>
<name>A0A8J6XQ32_9CYAN</name>
<sequence length="95" mass="10758">MTNEESVKPLPKPRLQPEPLPEPVAQHIRMLDLDKPQGRVICECWHCKEGVLIEHQREPQPQQELKVTCPHCGRVAVKLLVAKILSVTAIPSPWS</sequence>
<dbReference type="EMBL" id="JACXAE010000013">
    <property type="protein sequence ID" value="MBD2771238.1"/>
    <property type="molecule type" value="Genomic_DNA"/>
</dbReference>
<comment type="caution">
    <text evidence="2">The sequence shown here is derived from an EMBL/GenBank/DDBJ whole genome shotgun (WGS) entry which is preliminary data.</text>
</comment>
<protein>
    <submittedName>
        <fullName evidence="2">Uncharacterized protein</fullName>
    </submittedName>
</protein>